<dbReference type="EMBL" id="WWVQ01000001">
    <property type="protein sequence ID" value="MZL31735.1"/>
    <property type="molecule type" value="Genomic_DNA"/>
</dbReference>
<dbReference type="Proteomes" id="UP000477285">
    <property type="component" value="Unassembled WGS sequence"/>
</dbReference>
<reference evidence="2 3" key="1">
    <citation type="journal article" date="2019" name="Nat. Med.">
        <title>A library of human gut bacterial isolates paired with longitudinal multiomics data enables mechanistic microbiome research.</title>
        <authorList>
            <person name="Poyet M."/>
            <person name="Groussin M."/>
            <person name="Gibbons S.M."/>
            <person name="Avila-Pacheco J."/>
            <person name="Jiang X."/>
            <person name="Kearney S.M."/>
            <person name="Perrotta A.R."/>
            <person name="Berdy B."/>
            <person name="Zhao S."/>
            <person name="Lieberman T.D."/>
            <person name="Swanson P.K."/>
            <person name="Smith M."/>
            <person name="Roesemann S."/>
            <person name="Alexander J.E."/>
            <person name="Rich S.A."/>
            <person name="Livny J."/>
            <person name="Vlamakis H."/>
            <person name="Clish C."/>
            <person name="Bullock K."/>
            <person name="Deik A."/>
            <person name="Scott J."/>
            <person name="Pierce K.A."/>
            <person name="Xavier R.J."/>
            <person name="Alm E.J."/>
        </authorList>
    </citation>
    <scope>NUCLEOTIDE SEQUENCE [LARGE SCALE GENOMIC DNA]</scope>
    <source>
        <strain evidence="2 3">BIOML-A1</strain>
    </source>
</reference>
<comment type="caution">
    <text evidence="2">The sequence shown here is derived from an EMBL/GenBank/DDBJ whole genome shotgun (WGS) entry which is preliminary data.</text>
</comment>
<name>A0A6L8SXF1_9FIRM</name>
<proteinExistence type="predicted"/>
<protein>
    <submittedName>
        <fullName evidence="2">Uncharacterized protein</fullName>
    </submittedName>
</protein>
<accession>A0A6L8SXF1</accession>
<evidence type="ECO:0000313" key="2">
    <source>
        <dbReference type="EMBL" id="MZL31735.1"/>
    </source>
</evidence>
<feature type="region of interest" description="Disordered" evidence="1">
    <location>
        <begin position="93"/>
        <end position="112"/>
    </location>
</feature>
<evidence type="ECO:0000256" key="1">
    <source>
        <dbReference type="SAM" id="MobiDB-lite"/>
    </source>
</evidence>
<sequence>MFEKEIDEIYELCKRVHNEVPTASATFNYSFYGMSVFGLKRQEDICLPKDKFKWDLYQNVSFNPFYEKESRESLRIIKAFLLELLIDGRCPLDVESNGVEAPSDNGTDNDSK</sequence>
<dbReference type="RefSeq" id="WP_161233216.1">
    <property type="nucleotide sequence ID" value="NZ_WWVI01000001.1"/>
</dbReference>
<evidence type="ECO:0000313" key="3">
    <source>
        <dbReference type="Proteomes" id="UP000477285"/>
    </source>
</evidence>
<dbReference type="AlphaFoldDB" id="A0A6L8SXF1"/>
<organism evidence="2 3">
    <name type="scientific">Blautia wexlerae</name>
    <dbReference type="NCBI Taxonomy" id="418240"/>
    <lineage>
        <taxon>Bacteria</taxon>
        <taxon>Bacillati</taxon>
        <taxon>Bacillota</taxon>
        <taxon>Clostridia</taxon>
        <taxon>Lachnospirales</taxon>
        <taxon>Lachnospiraceae</taxon>
        <taxon>Blautia</taxon>
    </lineage>
</organism>
<gene>
    <name evidence="2" type="ORF">GT728_00615</name>
</gene>